<evidence type="ECO:0000313" key="3">
    <source>
        <dbReference type="Proteomes" id="UP000035682"/>
    </source>
</evidence>
<reference evidence="4" key="2">
    <citation type="submission" date="2020-12" db="UniProtKB">
        <authorList>
            <consortium name="WormBaseParasite"/>
        </authorList>
    </citation>
    <scope>IDENTIFICATION</scope>
</reference>
<dbReference type="WBParaSite" id="SRAE_1000098900.1">
    <property type="protein sequence ID" value="SRAE_1000098900.1"/>
    <property type="gene ID" value="WBGene00257589"/>
</dbReference>
<accession>A0A090L5I7</accession>
<evidence type="ECO:0000313" key="5">
    <source>
        <dbReference type="WormBase" id="SRAE_1000098900"/>
    </source>
</evidence>
<evidence type="ECO:0000313" key="2">
    <source>
        <dbReference type="EMBL" id="CEF62719.1"/>
    </source>
</evidence>
<feature type="compositionally biased region" description="Low complexity" evidence="1">
    <location>
        <begin position="10"/>
        <end position="25"/>
    </location>
</feature>
<dbReference type="EMBL" id="LN609528">
    <property type="protein sequence ID" value="CEF62719.1"/>
    <property type="molecule type" value="Genomic_DNA"/>
</dbReference>
<feature type="region of interest" description="Disordered" evidence="1">
    <location>
        <begin position="1"/>
        <end position="49"/>
    </location>
</feature>
<evidence type="ECO:0000313" key="4">
    <source>
        <dbReference type="WBParaSite" id="SRAE_1000098900.1"/>
    </source>
</evidence>
<protein>
    <submittedName>
        <fullName evidence="2 4">Uncharacterized protein</fullName>
    </submittedName>
</protein>
<name>A0A090L5I7_STRRB</name>
<gene>
    <name evidence="2 4 5" type="ORF">SRAE_1000098900</name>
</gene>
<proteinExistence type="predicted"/>
<dbReference type="AlphaFoldDB" id="A0A090L5I7"/>
<reference evidence="2 3" key="1">
    <citation type="submission" date="2014-09" db="EMBL/GenBank/DDBJ databases">
        <authorList>
            <person name="Martin A.A."/>
        </authorList>
    </citation>
    <scope>NUCLEOTIDE SEQUENCE</scope>
    <source>
        <strain evidence="3">ED321</strain>
        <strain evidence="2">ED321 Heterogonic</strain>
    </source>
</reference>
<organism evidence="2">
    <name type="scientific">Strongyloides ratti</name>
    <name type="common">Parasitic roundworm</name>
    <dbReference type="NCBI Taxonomy" id="34506"/>
    <lineage>
        <taxon>Eukaryota</taxon>
        <taxon>Metazoa</taxon>
        <taxon>Ecdysozoa</taxon>
        <taxon>Nematoda</taxon>
        <taxon>Chromadorea</taxon>
        <taxon>Rhabditida</taxon>
        <taxon>Tylenchina</taxon>
        <taxon>Panagrolaimomorpha</taxon>
        <taxon>Strongyloidoidea</taxon>
        <taxon>Strongyloididae</taxon>
        <taxon>Strongyloides</taxon>
    </lineage>
</organism>
<evidence type="ECO:0000256" key="1">
    <source>
        <dbReference type="SAM" id="MobiDB-lite"/>
    </source>
</evidence>
<sequence>MQSNNVFIQADATDAPPAAPNSASSESKTDLKKEEKISAKPGDEKSSSSQLTFTVGALGLISVLSMVPQFLNHA</sequence>
<dbReference type="CTD" id="36375084"/>
<keyword evidence="3" id="KW-1185">Reference proteome</keyword>
<feature type="compositionally biased region" description="Basic and acidic residues" evidence="1">
    <location>
        <begin position="27"/>
        <end position="46"/>
    </location>
</feature>
<dbReference type="WormBase" id="SRAE_1000098900">
    <property type="protein sequence ID" value="SRP03568"/>
    <property type="gene ID" value="WBGene00257589"/>
</dbReference>
<dbReference type="RefSeq" id="XP_024501921.1">
    <property type="nucleotide sequence ID" value="XM_024647888.1"/>
</dbReference>
<dbReference type="Proteomes" id="UP000035682">
    <property type="component" value="Unplaced"/>
</dbReference>
<dbReference type="GeneID" id="36375084"/>